<evidence type="ECO:0000259" key="8">
    <source>
        <dbReference type="SMART" id="SM00014"/>
    </source>
</evidence>
<dbReference type="EMBL" id="DXBR01000014">
    <property type="protein sequence ID" value="HIZ38548.1"/>
    <property type="molecule type" value="Genomic_DNA"/>
</dbReference>
<name>A0A9D2EIU1_9FIRM</name>
<dbReference type="AlphaFoldDB" id="A0A9D2EIU1"/>
<sequence>MTWLQNIDASILLWIQENLRADIWTPFWKAVTFLGNGGWFWLALAVLLLFIKSTRKAGILSLLSMGIGALLTNAFLKPVVARIRPYEAVPDIILLVEKQHDFSFPSGHTCASFACALVLWKILPGNKGLPALILAILIAFSRLYVGVHYPSDVLGGFLVGLLSCAVVCWGNQRYILRKKIKEEG</sequence>
<feature type="domain" description="Phosphatidic acid phosphatase type 2/haloperoxidase" evidence="8">
    <location>
        <begin position="57"/>
        <end position="168"/>
    </location>
</feature>
<dbReference type="InterPro" id="IPR000326">
    <property type="entry name" value="PAP2/HPO"/>
</dbReference>
<accession>A0A9D2EIU1</accession>
<reference evidence="9" key="2">
    <citation type="submission" date="2021-04" db="EMBL/GenBank/DDBJ databases">
        <authorList>
            <person name="Gilroy R."/>
        </authorList>
    </citation>
    <scope>NUCLEOTIDE SEQUENCE</scope>
    <source>
        <strain evidence="9">CHK179-28034</strain>
    </source>
</reference>
<dbReference type="SUPFAM" id="SSF48317">
    <property type="entry name" value="Acid phosphatase/Vanadium-dependent haloperoxidase"/>
    <property type="match status" value="1"/>
</dbReference>
<keyword evidence="5 7" id="KW-1133">Transmembrane helix</keyword>
<keyword evidence="3 7" id="KW-0812">Transmembrane</keyword>
<keyword evidence="2" id="KW-1003">Cell membrane</keyword>
<keyword evidence="6 7" id="KW-0472">Membrane</keyword>
<feature type="transmembrane region" description="Helical" evidence="7">
    <location>
        <begin position="102"/>
        <end position="122"/>
    </location>
</feature>
<dbReference type="PANTHER" id="PTHR14969:SF62">
    <property type="entry name" value="DECAPRENYLPHOSPHORYL-5-PHOSPHORIBOSE PHOSPHATASE RV3807C-RELATED"/>
    <property type="match status" value="1"/>
</dbReference>
<evidence type="ECO:0000256" key="6">
    <source>
        <dbReference type="ARBA" id="ARBA00023136"/>
    </source>
</evidence>
<evidence type="ECO:0000256" key="2">
    <source>
        <dbReference type="ARBA" id="ARBA00022475"/>
    </source>
</evidence>
<evidence type="ECO:0000256" key="3">
    <source>
        <dbReference type="ARBA" id="ARBA00022692"/>
    </source>
</evidence>
<feature type="transmembrane region" description="Helical" evidence="7">
    <location>
        <begin position="57"/>
        <end position="76"/>
    </location>
</feature>
<gene>
    <name evidence="9" type="ORF">H9968_01275</name>
</gene>
<evidence type="ECO:0000256" key="7">
    <source>
        <dbReference type="SAM" id="Phobius"/>
    </source>
</evidence>
<reference evidence="9" key="1">
    <citation type="journal article" date="2021" name="PeerJ">
        <title>Extensive microbial diversity within the chicken gut microbiome revealed by metagenomics and culture.</title>
        <authorList>
            <person name="Gilroy R."/>
            <person name="Ravi A."/>
            <person name="Getino M."/>
            <person name="Pursley I."/>
            <person name="Horton D.L."/>
            <person name="Alikhan N.F."/>
            <person name="Baker D."/>
            <person name="Gharbi K."/>
            <person name="Hall N."/>
            <person name="Watson M."/>
            <person name="Adriaenssens E.M."/>
            <person name="Foster-Nyarko E."/>
            <person name="Jarju S."/>
            <person name="Secka A."/>
            <person name="Antonio M."/>
            <person name="Oren A."/>
            <person name="Chaudhuri R.R."/>
            <person name="La Ragione R."/>
            <person name="Hildebrand F."/>
            <person name="Pallen M.J."/>
        </authorList>
    </citation>
    <scope>NUCLEOTIDE SEQUENCE</scope>
    <source>
        <strain evidence="9">CHK179-28034</strain>
    </source>
</reference>
<dbReference type="Pfam" id="PF01569">
    <property type="entry name" value="PAP2"/>
    <property type="match status" value="1"/>
</dbReference>
<dbReference type="SMART" id="SM00014">
    <property type="entry name" value="acidPPc"/>
    <property type="match status" value="1"/>
</dbReference>
<dbReference type="GO" id="GO:0016787">
    <property type="term" value="F:hydrolase activity"/>
    <property type="evidence" value="ECO:0007669"/>
    <property type="project" value="UniProtKB-KW"/>
</dbReference>
<comment type="subcellular location">
    <subcellularLocation>
        <location evidence="1">Cell membrane</location>
        <topology evidence="1">Multi-pass membrane protein</topology>
    </subcellularLocation>
</comment>
<feature type="transmembrane region" description="Helical" evidence="7">
    <location>
        <begin position="27"/>
        <end position="50"/>
    </location>
</feature>
<feature type="transmembrane region" description="Helical" evidence="7">
    <location>
        <begin position="153"/>
        <end position="171"/>
    </location>
</feature>
<organism evidence="9 10">
    <name type="scientific">Candidatus Anaerobutyricum stercoris</name>
    <dbReference type="NCBI Taxonomy" id="2838457"/>
    <lineage>
        <taxon>Bacteria</taxon>
        <taxon>Bacillati</taxon>
        <taxon>Bacillota</taxon>
        <taxon>Clostridia</taxon>
        <taxon>Lachnospirales</taxon>
        <taxon>Lachnospiraceae</taxon>
        <taxon>Anaerobutyricum</taxon>
    </lineage>
</organism>
<evidence type="ECO:0000313" key="10">
    <source>
        <dbReference type="Proteomes" id="UP000824049"/>
    </source>
</evidence>
<protein>
    <submittedName>
        <fullName evidence="9">Phosphatase PAP2 family protein</fullName>
    </submittedName>
</protein>
<evidence type="ECO:0000313" key="9">
    <source>
        <dbReference type="EMBL" id="HIZ38548.1"/>
    </source>
</evidence>
<dbReference type="PANTHER" id="PTHR14969">
    <property type="entry name" value="SPHINGOSINE-1-PHOSPHATE PHOSPHOHYDROLASE"/>
    <property type="match status" value="1"/>
</dbReference>
<evidence type="ECO:0000256" key="4">
    <source>
        <dbReference type="ARBA" id="ARBA00022801"/>
    </source>
</evidence>
<comment type="caution">
    <text evidence="9">The sequence shown here is derived from an EMBL/GenBank/DDBJ whole genome shotgun (WGS) entry which is preliminary data.</text>
</comment>
<proteinExistence type="predicted"/>
<keyword evidence="4" id="KW-0378">Hydrolase</keyword>
<dbReference type="GO" id="GO:0005886">
    <property type="term" value="C:plasma membrane"/>
    <property type="evidence" value="ECO:0007669"/>
    <property type="project" value="UniProtKB-SubCell"/>
</dbReference>
<evidence type="ECO:0000256" key="1">
    <source>
        <dbReference type="ARBA" id="ARBA00004651"/>
    </source>
</evidence>
<dbReference type="Gene3D" id="1.20.144.10">
    <property type="entry name" value="Phosphatidic acid phosphatase type 2/haloperoxidase"/>
    <property type="match status" value="1"/>
</dbReference>
<dbReference type="Proteomes" id="UP000824049">
    <property type="component" value="Unassembled WGS sequence"/>
</dbReference>
<feature type="transmembrane region" description="Helical" evidence="7">
    <location>
        <begin position="129"/>
        <end position="147"/>
    </location>
</feature>
<dbReference type="InterPro" id="IPR036938">
    <property type="entry name" value="PAP2/HPO_sf"/>
</dbReference>
<evidence type="ECO:0000256" key="5">
    <source>
        <dbReference type="ARBA" id="ARBA00022989"/>
    </source>
</evidence>